<name>A0A147KBK9_9BACI</name>
<dbReference type="EMBL" id="LDYG01000010">
    <property type="protein sequence ID" value="KUP08502.1"/>
    <property type="molecule type" value="Genomic_DNA"/>
</dbReference>
<dbReference type="Proteomes" id="UP000074108">
    <property type="component" value="Unassembled WGS sequence"/>
</dbReference>
<proteinExistence type="inferred from homology"/>
<organism evidence="9 10">
    <name type="scientific">Bacillus coahuilensis p1.1.43</name>
    <dbReference type="NCBI Taxonomy" id="1150625"/>
    <lineage>
        <taxon>Bacteria</taxon>
        <taxon>Bacillati</taxon>
        <taxon>Bacillota</taxon>
        <taxon>Bacilli</taxon>
        <taxon>Bacillales</taxon>
        <taxon>Bacillaceae</taxon>
        <taxon>Bacillus</taxon>
    </lineage>
</organism>
<dbReference type="Pfam" id="PF02631">
    <property type="entry name" value="RecX_HTH2"/>
    <property type="match status" value="1"/>
</dbReference>
<evidence type="ECO:0000313" key="9">
    <source>
        <dbReference type="EMBL" id="KUP08502.1"/>
    </source>
</evidence>
<feature type="domain" description="RecX second three-helical" evidence="6">
    <location>
        <begin position="108"/>
        <end position="148"/>
    </location>
</feature>
<evidence type="ECO:0000313" key="10">
    <source>
        <dbReference type="Proteomes" id="UP000074108"/>
    </source>
</evidence>
<dbReference type="GO" id="GO:0006282">
    <property type="term" value="P:regulation of DNA repair"/>
    <property type="evidence" value="ECO:0007669"/>
    <property type="project" value="UniProtKB-UniRule"/>
</dbReference>
<sequence length="270" mass="31639">MGMISKITTQKRNTERYNLFINGKYAFSVDESVLTRFQLRKGLEIDEEDIHKIQQQDDIRKAINAAVHYLSFRMRSFKEIHDYLKEKEYEEVVIASAIGKIQELGYVNDLEFAIAYSNTQRATTDKGPIRIKQELREKGVRDSFIQQVIEEYLLDEQVEKAIGIAGKIVKKEKKASSLQTKTKGRAIFNKERLSFSVISIVHEEVSYEGEENEAWEALVHQGQKLHQRYSTKYTGYEYEQRMKQALYRKGFSIQEIERLLTQLKENESTF</sequence>
<comment type="function">
    <text evidence="5">Modulates RecA activity.</text>
</comment>
<accession>A0A147KBK9</accession>
<evidence type="ECO:0000259" key="6">
    <source>
        <dbReference type="Pfam" id="PF02631"/>
    </source>
</evidence>
<dbReference type="Pfam" id="PF21982">
    <property type="entry name" value="RecX_HTH1"/>
    <property type="match status" value="1"/>
</dbReference>
<dbReference type="PATRIC" id="fig|1150625.3.peg.524"/>
<dbReference type="InterPro" id="IPR003783">
    <property type="entry name" value="Regulatory_RecX"/>
</dbReference>
<keyword evidence="4 5" id="KW-0963">Cytoplasm</keyword>
<evidence type="ECO:0000259" key="7">
    <source>
        <dbReference type="Pfam" id="PF21981"/>
    </source>
</evidence>
<comment type="similarity">
    <text evidence="2 5">Belongs to the RecX family.</text>
</comment>
<dbReference type="InterPro" id="IPR053926">
    <property type="entry name" value="RecX_HTH_1st"/>
</dbReference>
<dbReference type="NCBIfam" id="NF010733">
    <property type="entry name" value="PRK14135.1"/>
    <property type="match status" value="1"/>
</dbReference>
<evidence type="ECO:0000256" key="4">
    <source>
        <dbReference type="ARBA" id="ARBA00022490"/>
    </source>
</evidence>
<dbReference type="AlphaFoldDB" id="A0A147KBK9"/>
<dbReference type="InterPro" id="IPR053925">
    <property type="entry name" value="RecX_HTH_3rd"/>
</dbReference>
<protein>
    <recommendedName>
        <fullName evidence="3 5">Regulatory protein RecX</fullName>
    </recommendedName>
</protein>
<dbReference type="Gene3D" id="1.10.10.10">
    <property type="entry name" value="Winged helix-like DNA-binding domain superfamily/Winged helix DNA-binding domain"/>
    <property type="match status" value="3"/>
</dbReference>
<keyword evidence="10" id="KW-1185">Reference proteome</keyword>
<dbReference type="PANTHER" id="PTHR33602:SF1">
    <property type="entry name" value="REGULATORY PROTEIN RECX FAMILY PROTEIN"/>
    <property type="match status" value="1"/>
</dbReference>
<feature type="domain" description="RecX first three-helical" evidence="8">
    <location>
        <begin position="62"/>
        <end position="99"/>
    </location>
</feature>
<dbReference type="STRING" id="1150625.Q75_02450"/>
<gene>
    <name evidence="5" type="primary">recX</name>
    <name evidence="9" type="ORF">Q75_02450</name>
</gene>
<reference evidence="9 10" key="1">
    <citation type="journal article" date="2016" name="Front. Microbiol.">
        <title>Microevolution Analysis of Bacillus coahuilensis Unveils Differences in Phosphorus Acquisition Strategies and Their Regulation.</title>
        <authorList>
            <person name="Gomez-Lunar Z."/>
            <person name="Hernandez-Gonzalez I."/>
            <person name="Rodriguez-Torres M.D."/>
            <person name="Souza V."/>
            <person name="Olmedo-Alvarez G."/>
        </authorList>
    </citation>
    <scope>NUCLEOTIDE SEQUENCE [LARGE SCALE GENOMIC DNA]</scope>
    <source>
        <strain evidence="10">p1.1.43</strain>
    </source>
</reference>
<dbReference type="InterPro" id="IPR053924">
    <property type="entry name" value="RecX_HTH_2nd"/>
</dbReference>
<comment type="caution">
    <text evidence="9">The sequence shown here is derived from an EMBL/GenBank/DDBJ whole genome shotgun (WGS) entry which is preliminary data.</text>
</comment>
<dbReference type="HAMAP" id="MF_01114">
    <property type="entry name" value="RecX"/>
    <property type="match status" value="1"/>
</dbReference>
<evidence type="ECO:0000256" key="2">
    <source>
        <dbReference type="ARBA" id="ARBA00009695"/>
    </source>
</evidence>
<evidence type="ECO:0000259" key="8">
    <source>
        <dbReference type="Pfam" id="PF21982"/>
    </source>
</evidence>
<feature type="domain" description="RecX third three-helical" evidence="7">
    <location>
        <begin position="212"/>
        <end position="260"/>
    </location>
</feature>
<dbReference type="OrthoDB" id="5421057at2"/>
<evidence type="ECO:0000256" key="1">
    <source>
        <dbReference type="ARBA" id="ARBA00004496"/>
    </source>
</evidence>
<dbReference type="RefSeq" id="WP_059350247.1">
    <property type="nucleotide sequence ID" value="NZ_LDYG01000010.1"/>
</dbReference>
<evidence type="ECO:0000256" key="3">
    <source>
        <dbReference type="ARBA" id="ARBA00018111"/>
    </source>
</evidence>
<dbReference type="Pfam" id="PF21981">
    <property type="entry name" value="RecX_HTH3"/>
    <property type="match status" value="1"/>
</dbReference>
<dbReference type="PANTHER" id="PTHR33602">
    <property type="entry name" value="REGULATORY PROTEIN RECX FAMILY PROTEIN"/>
    <property type="match status" value="1"/>
</dbReference>
<evidence type="ECO:0000256" key="5">
    <source>
        <dbReference type="HAMAP-Rule" id="MF_01114"/>
    </source>
</evidence>
<comment type="subcellular location">
    <subcellularLocation>
        <location evidence="1 5">Cytoplasm</location>
    </subcellularLocation>
</comment>
<dbReference type="InterPro" id="IPR036388">
    <property type="entry name" value="WH-like_DNA-bd_sf"/>
</dbReference>
<dbReference type="GO" id="GO:0005737">
    <property type="term" value="C:cytoplasm"/>
    <property type="evidence" value="ECO:0007669"/>
    <property type="project" value="UniProtKB-SubCell"/>
</dbReference>